<dbReference type="GO" id="GO:0004888">
    <property type="term" value="F:transmembrane signaling receptor activity"/>
    <property type="evidence" value="ECO:0007669"/>
    <property type="project" value="InterPro"/>
</dbReference>
<dbReference type="InterPro" id="IPR004090">
    <property type="entry name" value="Chemotax_Me-accpt_rcpt"/>
</dbReference>
<keyword evidence="4" id="KW-0145">Chemotaxis</keyword>
<protein>
    <submittedName>
        <fullName evidence="15">PAS domain-containing protein</fullName>
    </submittedName>
</protein>
<dbReference type="SMART" id="SM00304">
    <property type="entry name" value="HAMP"/>
    <property type="match status" value="1"/>
</dbReference>
<evidence type="ECO:0000313" key="15">
    <source>
        <dbReference type="EMBL" id="MBN7796621.1"/>
    </source>
</evidence>
<proteinExistence type="inferred from homology"/>
<dbReference type="InterPro" id="IPR004089">
    <property type="entry name" value="MCPsignal_dom"/>
</dbReference>
<feature type="domain" description="PAS" evidence="13">
    <location>
        <begin position="25"/>
        <end position="48"/>
    </location>
</feature>
<evidence type="ECO:0000259" key="14">
    <source>
        <dbReference type="PROSITE" id="PS50885"/>
    </source>
</evidence>
<organism evidence="15 16">
    <name type="scientific">Parahaliea mediterranea</name>
    <dbReference type="NCBI Taxonomy" id="651086"/>
    <lineage>
        <taxon>Bacteria</taxon>
        <taxon>Pseudomonadati</taxon>
        <taxon>Pseudomonadota</taxon>
        <taxon>Gammaproteobacteria</taxon>
        <taxon>Cellvibrionales</taxon>
        <taxon>Halieaceae</taxon>
        <taxon>Parahaliea</taxon>
    </lineage>
</organism>
<dbReference type="Proteomes" id="UP000664303">
    <property type="component" value="Unassembled WGS sequence"/>
</dbReference>
<comment type="caution">
    <text evidence="15">The sequence shown here is derived from an EMBL/GenBank/DDBJ whole genome shotgun (WGS) entry which is preliminary data.</text>
</comment>
<dbReference type="InterPro" id="IPR000014">
    <property type="entry name" value="PAS"/>
</dbReference>
<name>A0A939IJT2_9GAMM</name>
<dbReference type="RefSeq" id="WP_206560059.1">
    <property type="nucleotide sequence ID" value="NZ_JAFKCZ010000005.1"/>
</dbReference>
<dbReference type="InterPro" id="IPR051310">
    <property type="entry name" value="MCP_chemotaxis"/>
</dbReference>
<dbReference type="GO" id="GO:0005886">
    <property type="term" value="C:plasma membrane"/>
    <property type="evidence" value="ECO:0007669"/>
    <property type="project" value="UniProtKB-SubCell"/>
</dbReference>
<dbReference type="Pfam" id="PF00015">
    <property type="entry name" value="MCPsignal"/>
    <property type="match status" value="1"/>
</dbReference>
<keyword evidence="3" id="KW-0488">Methylation</keyword>
<dbReference type="Pfam" id="PF08447">
    <property type="entry name" value="PAS_3"/>
    <property type="match status" value="1"/>
</dbReference>
<comment type="subcellular location">
    <subcellularLocation>
        <location evidence="1">Cell inner membrane</location>
        <topology evidence="1">Multi-pass membrane protein</topology>
    </subcellularLocation>
</comment>
<dbReference type="EMBL" id="JAFKCZ010000005">
    <property type="protein sequence ID" value="MBN7796621.1"/>
    <property type="molecule type" value="Genomic_DNA"/>
</dbReference>
<dbReference type="NCBIfam" id="TIGR00229">
    <property type="entry name" value="sensory_box"/>
    <property type="match status" value="1"/>
</dbReference>
<evidence type="ECO:0000256" key="7">
    <source>
        <dbReference type="ARBA" id="ARBA00022989"/>
    </source>
</evidence>
<gene>
    <name evidence="15" type="ORF">JYP50_08465</name>
</gene>
<dbReference type="Pfam" id="PF00672">
    <property type="entry name" value="HAMP"/>
    <property type="match status" value="1"/>
</dbReference>
<keyword evidence="5" id="KW-0997">Cell inner membrane</keyword>
<dbReference type="InterPro" id="IPR003660">
    <property type="entry name" value="HAMP_dom"/>
</dbReference>
<dbReference type="SUPFAM" id="SSF55785">
    <property type="entry name" value="PYP-like sensor domain (PAS domain)"/>
    <property type="match status" value="1"/>
</dbReference>
<evidence type="ECO:0000256" key="5">
    <source>
        <dbReference type="ARBA" id="ARBA00022519"/>
    </source>
</evidence>
<dbReference type="SMART" id="SM00283">
    <property type="entry name" value="MA"/>
    <property type="match status" value="1"/>
</dbReference>
<evidence type="ECO:0000256" key="4">
    <source>
        <dbReference type="ARBA" id="ARBA00022500"/>
    </source>
</evidence>
<dbReference type="PROSITE" id="PS50112">
    <property type="entry name" value="PAS"/>
    <property type="match status" value="1"/>
</dbReference>
<dbReference type="CDD" id="cd06225">
    <property type="entry name" value="HAMP"/>
    <property type="match status" value="1"/>
</dbReference>
<dbReference type="InterPro" id="IPR035965">
    <property type="entry name" value="PAS-like_dom_sf"/>
</dbReference>
<dbReference type="InterPro" id="IPR013655">
    <property type="entry name" value="PAS_fold_3"/>
</dbReference>
<dbReference type="GO" id="GO:0052131">
    <property type="term" value="P:positive aerotaxis"/>
    <property type="evidence" value="ECO:0007669"/>
    <property type="project" value="UniProtKB-ARBA"/>
</dbReference>
<dbReference type="PRINTS" id="PR00260">
    <property type="entry name" value="CHEMTRNSDUCR"/>
</dbReference>
<dbReference type="SUPFAM" id="SSF58104">
    <property type="entry name" value="Methyl-accepting chemotaxis protein (MCP) signaling domain"/>
    <property type="match status" value="1"/>
</dbReference>
<evidence type="ECO:0000256" key="11">
    <source>
        <dbReference type="PROSITE-ProRule" id="PRU00284"/>
    </source>
</evidence>
<dbReference type="Gene3D" id="3.30.450.20">
    <property type="entry name" value="PAS domain"/>
    <property type="match status" value="1"/>
</dbReference>
<dbReference type="PROSITE" id="PS50111">
    <property type="entry name" value="CHEMOTAXIS_TRANSDUC_2"/>
    <property type="match status" value="1"/>
</dbReference>
<keyword evidence="9 11" id="KW-0807">Transducer</keyword>
<dbReference type="CDD" id="cd00130">
    <property type="entry name" value="PAS"/>
    <property type="match status" value="1"/>
</dbReference>
<evidence type="ECO:0000256" key="2">
    <source>
        <dbReference type="ARBA" id="ARBA00022475"/>
    </source>
</evidence>
<accession>A0A939IJT2</accession>
<evidence type="ECO:0000256" key="3">
    <source>
        <dbReference type="ARBA" id="ARBA00022481"/>
    </source>
</evidence>
<evidence type="ECO:0000256" key="1">
    <source>
        <dbReference type="ARBA" id="ARBA00004429"/>
    </source>
</evidence>
<keyword evidence="16" id="KW-1185">Reference proteome</keyword>
<keyword evidence="2" id="KW-1003">Cell membrane</keyword>
<dbReference type="PANTHER" id="PTHR43531:SF7">
    <property type="entry name" value="AEROTAXIS RECEPTOR"/>
    <property type="match status" value="1"/>
</dbReference>
<dbReference type="AlphaFoldDB" id="A0A939IJT2"/>
<feature type="domain" description="HAMP" evidence="14">
    <location>
        <begin position="215"/>
        <end position="267"/>
    </location>
</feature>
<dbReference type="FunFam" id="3.30.450.20:FF:000046">
    <property type="entry name" value="Aerotaxis sensor receptor"/>
    <property type="match status" value="1"/>
</dbReference>
<feature type="domain" description="Methyl-accepting transducer" evidence="12">
    <location>
        <begin position="272"/>
        <end position="501"/>
    </location>
</feature>
<evidence type="ECO:0000313" key="16">
    <source>
        <dbReference type="Proteomes" id="UP000664303"/>
    </source>
</evidence>
<dbReference type="PANTHER" id="PTHR43531">
    <property type="entry name" value="PROTEIN ICFG"/>
    <property type="match status" value="1"/>
</dbReference>
<evidence type="ECO:0000259" key="12">
    <source>
        <dbReference type="PROSITE" id="PS50111"/>
    </source>
</evidence>
<evidence type="ECO:0000256" key="10">
    <source>
        <dbReference type="ARBA" id="ARBA00029447"/>
    </source>
</evidence>
<dbReference type="CDD" id="cd11386">
    <property type="entry name" value="MCP_signal"/>
    <property type="match status" value="1"/>
</dbReference>
<dbReference type="GO" id="GO:0007165">
    <property type="term" value="P:signal transduction"/>
    <property type="evidence" value="ECO:0007669"/>
    <property type="project" value="UniProtKB-KW"/>
</dbReference>
<keyword evidence="8" id="KW-0472">Membrane</keyword>
<evidence type="ECO:0000259" key="13">
    <source>
        <dbReference type="PROSITE" id="PS50112"/>
    </source>
</evidence>
<dbReference type="Gene3D" id="1.10.287.950">
    <property type="entry name" value="Methyl-accepting chemotaxis protein"/>
    <property type="match status" value="1"/>
</dbReference>
<evidence type="ECO:0000256" key="8">
    <source>
        <dbReference type="ARBA" id="ARBA00023136"/>
    </source>
</evidence>
<dbReference type="PROSITE" id="PS50885">
    <property type="entry name" value="HAMP"/>
    <property type="match status" value="1"/>
</dbReference>
<reference evidence="15" key="1">
    <citation type="submission" date="2021-02" db="EMBL/GenBank/DDBJ databases">
        <title>PHA producing bacteria isolated from coastal sediment in Guangdong, Shenzhen.</title>
        <authorList>
            <person name="Zheng W."/>
            <person name="Yu S."/>
            <person name="Huang Y."/>
        </authorList>
    </citation>
    <scope>NUCLEOTIDE SEQUENCE</scope>
    <source>
        <strain evidence="15">TN14-10</strain>
    </source>
</reference>
<evidence type="ECO:0000256" key="9">
    <source>
        <dbReference type="ARBA" id="ARBA00023224"/>
    </source>
</evidence>
<keyword evidence="7" id="KW-1133">Transmembrane helix</keyword>
<dbReference type="FunFam" id="1.10.287.950:FF:000001">
    <property type="entry name" value="Methyl-accepting chemotaxis sensory transducer"/>
    <property type="match status" value="1"/>
</dbReference>
<evidence type="ECO:0000256" key="6">
    <source>
        <dbReference type="ARBA" id="ARBA00022692"/>
    </source>
</evidence>
<sequence>MRRNMPVTQKEYEFEDGLTLLSTTDLQSHILYANPAFIDVSGFSREELDAQPHNVVRHPDMPPQAFADMWRTLKAGKSWTALVKNRRKNGDHYWVRANATPMIREGAVRGFLSVRTRPTREDIRRAEGLYARFREGTMGNRVFRDGLLVRTGILGRLWSSPQLLSVAWRIRLAVALVPLASFVVAAAFNLGPSVTGIVTGTSAAAALLVAWLLEWQIARPLAMIARQAQRVASGCATDNLQLNRIDEIGRILRSINQAGLNLRALVDDVGAQVEGLGSASGEIARGNSELSRRTEASAASVAETAAAVEQLTATVSQNTQASSKSAALAKTASAAMEDGGEAVARVVATMQVIADSSGRISDIVAVIDSIAAQTNLLALNASVEAARAGEQGRGFAVVAGEVRSLAARSADAARQIRELVDANVERVRVGSSLADEAGDTMAGLVQRIREVSSLLDEITRASEEQARGVGQVGVAMEQLDSATQQNAELVERSRESSEDLRRMLRRVADALAVYRDETAGVAPAASAGVEPFPAAGEEKLKAAGG</sequence>
<comment type="similarity">
    <text evidence="10">Belongs to the methyl-accepting chemotaxis (MCP) protein family.</text>
</comment>
<keyword evidence="6" id="KW-0812">Transmembrane</keyword>